<name>A0A0E9PIU1_ANGAN</name>
<dbReference type="AlphaFoldDB" id="A0A0E9PIU1"/>
<organism evidence="1">
    <name type="scientific">Anguilla anguilla</name>
    <name type="common">European freshwater eel</name>
    <name type="synonym">Muraena anguilla</name>
    <dbReference type="NCBI Taxonomy" id="7936"/>
    <lineage>
        <taxon>Eukaryota</taxon>
        <taxon>Metazoa</taxon>
        <taxon>Chordata</taxon>
        <taxon>Craniata</taxon>
        <taxon>Vertebrata</taxon>
        <taxon>Euteleostomi</taxon>
        <taxon>Actinopterygii</taxon>
        <taxon>Neopterygii</taxon>
        <taxon>Teleostei</taxon>
        <taxon>Anguilliformes</taxon>
        <taxon>Anguillidae</taxon>
        <taxon>Anguilla</taxon>
    </lineage>
</organism>
<reference evidence="1" key="1">
    <citation type="submission" date="2014-11" db="EMBL/GenBank/DDBJ databases">
        <authorList>
            <person name="Amaro Gonzalez C."/>
        </authorList>
    </citation>
    <scope>NUCLEOTIDE SEQUENCE</scope>
</reference>
<proteinExistence type="predicted"/>
<protein>
    <submittedName>
        <fullName evidence="1">Uncharacterized protein</fullName>
    </submittedName>
</protein>
<accession>A0A0E9PIU1</accession>
<reference evidence="1" key="2">
    <citation type="journal article" date="2015" name="Fish Shellfish Immunol.">
        <title>Early steps in the European eel (Anguilla anguilla)-Vibrio vulnificus interaction in the gills: Role of the RtxA13 toxin.</title>
        <authorList>
            <person name="Callol A."/>
            <person name="Pajuelo D."/>
            <person name="Ebbesson L."/>
            <person name="Teles M."/>
            <person name="MacKenzie S."/>
            <person name="Amaro C."/>
        </authorList>
    </citation>
    <scope>NUCLEOTIDE SEQUENCE</scope>
</reference>
<dbReference type="EMBL" id="GBXM01104829">
    <property type="protein sequence ID" value="JAH03748.1"/>
    <property type="molecule type" value="Transcribed_RNA"/>
</dbReference>
<evidence type="ECO:0000313" key="1">
    <source>
        <dbReference type="EMBL" id="JAH03748.1"/>
    </source>
</evidence>
<sequence length="46" mass="5454">MLCARDHSPVDCFHGSYAVQFDFDINPSRRKNAYFAFIFRCLFSFL</sequence>